<organism evidence="1 2">
    <name type="scientific">Solemya velesiana gill symbiont</name>
    <dbReference type="NCBI Taxonomy" id="1918948"/>
    <lineage>
        <taxon>Bacteria</taxon>
        <taxon>Pseudomonadati</taxon>
        <taxon>Pseudomonadota</taxon>
        <taxon>Gammaproteobacteria</taxon>
        <taxon>sulfur-oxidizing symbionts</taxon>
    </lineage>
</organism>
<dbReference type="GO" id="GO:0070475">
    <property type="term" value="P:rRNA base methylation"/>
    <property type="evidence" value="ECO:0007669"/>
    <property type="project" value="InterPro"/>
</dbReference>
<dbReference type="SUPFAM" id="SSF53335">
    <property type="entry name" value="S-adenosyl-L-methionine-dependent methyltransferases"/>
    <property type="match status" value="1"/>
</dbReference>
<dbReference type="PANTHER" id="PTHR37426:SF1">
    <property type="entry name" value="RIBOSOMAL RNA LARGE SUBUNIT METHYLTRANSFERASE J"/>
    <property type="match status" value="1"/>
</dbReference>
<dbReference type="InterPro" id="IPR007473">
    <property type="entry name" value="RlmJ"/>
</dbReference>
<protein>
    <recommendedName>
        <fullName evidence="3">23S rRNA (Adenine(2030)-N(6))-methyltransferase RlmJ</fullName>
    </recommendedName>
</protein>
<dbReference type="RefSeq" id="WP_078485872.1">
    <property type="nucleotide sequence ID" value="NZ_MPRJ01000009.1"/>
</dbReference>
<reference evidence="1 2" key="1">
    <citation type="submission" date="2016-11" db="EMBL/GenBank/DDBJ databases">
        <title>Mixed transmission modes and dynamic genome evolution in an obligate animal-bacterial symbiosis.</title>
        <authorList>
            <person name="Russell S.L."/>
            <person name="Corbett-Detig R.B."/>
            <person name="Cavanaugh C.M."/>
        </authorList>
    </citation>
    <scope>NUCLEOTIDE SEQUENCE [LARGE SCALE GENOMIC DNA]</scope>
    <source>
        <strain evidence="1">Se-Cadez</strain>
    </source>
</reference>
<sequence>MSYDHSTKAGNRGVVWKHYILLTVLDDLVSQAEPDSFSYLDTHAGSGLYRLDDCCSWQEGIGRIDSQVRGEHPYFTIASSYLDRGYYPGSWRLVHHYLKQHHIAANIRLFDTSGKVASAVGKDSTLDPEIDYRPTDGFKAIGTGINPDLVLIDPPYRPGYTADRQRTREAADKLNDRRVAYCAWYPLQGDSEPLEVPGRTGFEIHWRNKQTAAKNQMYGSGVVVDMRSKGILLSRLGELEKIAALLDSEVFFRNR</sequence>
<proteinExistence type="predicted"/>
<gene>
    <name evidence="1" type="ORF">BOW51_02070</name>
</gene>
<evidence type="ECO:0000313" key="1">
    <source>
        <dbReference type="EMBL" id="OOZ37459.1"/>
    </source>
</evidence>
<dbReference type="Gene3D" id="3.40.50.150">
    <property type="entry name" value="Vaccinia Virus protein VP39"/>
    <property type="match status" value="1"/>
</dbReference>
<dbReference type="OrthoDB" id="9791274at2"/>
<dbReference type="Proteomes" id="UP000190896">
    <property type="component" value="Unassembled WGS sequence"/>
</dbReference>
<evidence type="ECO:0000313" key="2">
    <source>
        <dbReference type="Proteomes" id="UP000190896"/>
    </source>
</evidence>
<name>A0A1T2KX75_9GAMM</name>
<evidence type="ECO:0008006" key="3">
    <source>
        <dbReference type="Google" id="ProtNLM"/>
    </source>
</evidence>
<dbReference type="PANTHER" id="PTHR37426">
    <property type="entry name" value="RIBOSOMAL RNA LARGE SUBUNIT METHYLTRANSFERASE J"/>
    <property type="match status" value="1"/>
</dbReference>
<keyword evidence="2" id="KW-1185">Reference proteome</keyword>
<comment type="caution">
    <text evidence="1">The sequence shown here is derived from an EMBL/GenBank/DDBJ whole genome shotgun (WGS) entry which is preliminary data.</text>
</comment>
<dbReference type="Pfam" id="PF04378">
    <property type="entry name" value="RsmJ"/>
    <property type="match status" value="1"/>
</dbReference>
<dbReference type="EMBL" id="MPRJ01000009">
    <property type="protein sequence ID" value="OOZ37459.1"/>
    <property type="molecule type" value="Genomic_DNA"/>
</dbReference>
<accession>A0A1T2KX75</accession>
<dbReference type="GO" id="GO:0036307">
    <property type="term" value="F:23S rRNA (adenine(2030)-N(6))-methyltransferase activity"/>
    <property type="evidence" value="ECO:0007669"/>
    <property type="project" value="TreeGrafter"/>
</dbReference>
<dbReference type="InterPro" id="IPR029063">
    <property type="entry name" value="SAM-dependent_MTases_sf"/>
</dbReference>
<dbReference type="AlphaFoldDB" id="A0A1T2KX75"/>
<dbReference type="GO" id="GO:0005829">
    <property type="term" value="C:cytosol"/>
    <property type="evidence" value="ECO:0007669"/>
    <property type="project" value="TreeGrafter"/>
</dbReference>